<keyword evidence="7" id="KW-0808">Transferase</keyword>
<evidence type="ECO:0000256" key="4">
    <source>
        <dbReference type="ARBA" id="ARBA00020594"/>
    </source>
</evidence>
<evidence type="ECO:0000256" key="1">
    <source>
        <dbReference type="ARBA" id="ARBA00004123"/>
    </source>
</evidence>
<keyword evidence="8" id="KW-0539">Nucleus</keyword>
<proteinExistence type="predicted"/>
<dbReference type="Pfam" id="PF10294">
    <property type="entry name" value="Methyltransf_16"/>
    <property type="match status" value="1"/>
</dbReference>
<protein>
    <recommendedName>
        <fullName evidence="4">Calmodulin-lysine N-methyltransferase</fullName>
        <ecNumber evidence="3">2.1.1.60</ecNumber>
    </recommendedName>
</protein>
<comment type="subcellular location">
    <subcellularLocation>
        <location evidence="2">Cytoplasm</location>
    </subcellularLocation>
    <subcellularLocation>
        <location evidence="1">Nucleus</location>
    </subcellularLocation>
</comment>
<dbReference type="PANTHER" id="PTHR13539:SF3">
    <property type="entry name" value="CALMODULIN-LYSINE N-METHYLTRANSFERASE"/>
    <property type="match status" value="1"/>
</dbReference>
<dbReference type="GO" id="GO:0005634">
    <property type="term" value="C:nucleus"/>
    <property type="evidence" value="ECO:0007669"/>
    <property type="project" value="UniProtKB-SubCell"/>
</dbReference>
<reference evidence="9 10" key="1">
    <citation type="submission" date="2019-07" db="EMBL/GenBank/DDBJ databases">
        <title>Genomics analysis of Aphanomyces spp. identifies a new class of oomycete effector associated with host adaptation.</title>
        <authorList>
            <person name="Gaulin E."/>
        </authorList>
    </citation>
    <scope>NUCLEOTIDE SEQUENCE [LARGE SCALE GENOMIC DNA]</scope>
    <source>
        <strain evidence="9 10">ATCC 201684</strain>
    </source>
</reference>
<dbReference type="GO" id="GO:0032259">
    <property type="term" value="P:methylation"/>
    <property type="evidence" value="ECO:0007669"/>
    <property type="project" value="UniProtKB-KW"/>
</dbReference>
<dbReference type="InterPro" id="IPR025800">
    <property type="entry name" value="CaM-Lys-N-MeTrfase"/>
</dbReference>
<dbReference type="Proteomes" id="UP000481153">
    <property type="component" value="Unassembled WGS sequence"/>
</dbReference>
<keyword evidence="10" id="KW-1185">Reference proteome</keyword>
<evidence type="ECO:0000256" key="6">
    <source>
        <dbReference type="ARBA" id="ARBA00022603"/>
    </source>
</evidence>
<sequence>MVDSDNPSRPSSSSRWARLRSAIRKKGTTAPSAMSMFSFHSVSTTVLATEPPKHPDYEWLDYALPQGRILLHQRKTQSTVSIQELAVQAVDNTGNIRTWPCEDLLGRILVDMLRPLGSVSILELGAGMCGVSGLAIAAQLPNVSRIVLSDGNASCVDNLRITVDANVAQNRIPSNVVAVDLLQWSRDKAAFATGETFDVVFASDCLFFESFHVDLMQTLRQVVTATGSIYLLQPSRGGSLERFVSLAQEFFIIDVQSDFDPDVTAKHEAFSSDPKYVPSIHQPILVTMRRKN</sequence>
<keyword evidence="5" id="KW-0963">Cytoplasm</keyword>
<dbReference type="PANTHER" id="PTHR13539">
    <property type="entry name" value="CALMODULIN-LYSINE N-METHYLTRANSFERASE"/>
    <property type="match status" value="1"/>
</dbReference>
<dbReference type="Gene3D" id="3.40.50.150">
    <property type="entry name" value="Vaccinia Virus protein VP39"/>
    <property type="match status" value="1"/>
</dbReference>
<dbReference type="EC" id="2.1.1.60" evidence="3"/>
<dbReference type="AlphaFoldDB" id="A0A6G0WLY3"/>
<evidence type="ECO:0000256" key="2">
    <source>
        <dbReference type="ARBA" id="ARBA00004496"/>
    </source>
</evidence>
<dbReference type="InterPro" id="IPR029063">
    <property type="entry name" value="SAM-dependent_MTases_sf"/>
</dbReference>
<evidence type="ECO:0000313" key="9">
    <source>
        <dbReference type="EMBL" id="KAF0728301.1"/>
    </source>
</evidence>
<accession>A0A6G0WLY3</accession>
<evidence type="ECO:0000256" key="5">
    <source>
        <dbReference type="ARBA" id="ARBA00022490"/>
    </source>
</evidence>
<evidence type="ECO:0000313" key="10">
    <source>
        <dbReference type="Proteomes" id="UP000481153"/>
    </source>
</evidence>
<evidence type="ECO:0000256" key="3">
    <source>
        <dbReference type="ARBA" id="ARBA00011914"/>
    </source>
</evidence>
<dbReference type="SUPFAM" id="SSF53335">
    <property type="entry name" value="S-adenosyl-L-methionine-dependent methyltransferases"/>
    <property type="match status" value="1"/>
</dbReference>
<organism evidence="9 10">
    <name type="scientific">Aphanomyces euteiches</name>
    <dbReference type="NCBI Taxonomy" id="100861"/>
    <lineage>
        <taxon>Eukaryota</taxon>
        <taxon>Sar</taxon>
        <taxon>Stramenopiles</taxon>
        <taxon>Oomycota</taxon>
        <taxon>Saprolegniomycetes</taxon>
        <taxon>Saprolegniales</taxon>
        <taxon>Verrucalvaceae</taxon>
        <taxon>Aphanomyces</taxon>
    </lineage>
</organism>
<dbReference type="EMBL" id="VJMJ01000179">
    <property type="protein sequence ID" value="KAF0728301.1"/>
    <property type="molecule type" value="Genomic_DNA"/>
</dbReference>
<gene>
    <name evidence="9" type="ORF">Ae201684_013852</name>
</gene>
<dbReference type="GO" id="GO:0005737">
    <property type="term" value="C:cytoplasm"/>
    <property type="evidence" value="ECO:0007669"/>
    <property type="project" value="UniProtKB-SubCell"/>
</dbReference>
<name>A0A6G0WLY3_9STRA</name>
<dbReference type="InterPro" id="IPR019410">
    <property type="entry name" value="Methyltransf_16"/>
</dbReference>
<dbReference type="VEuPathDB" id="FungiDB:AeMF1_020128"/>
<evidence type="ECO:0000256" key="8">
    <source>
        <dbReference type="ARBA" id="ARBA00023242"/>
    </source>
</evidence>
<evidence type="ECO:0000256" key="7">
    <source>
        <dbReference type="ARBA" id="ARBA00022679"/>
    </source>
</evidence>
<dbReference type="GO" id="GO:0018025">
    <property type="term" value="F:calmodulin-lysine N-methyltransferase activity"/>
    <property type="evidence" value="ECO:0007669"/>
    <property type="project" value="UniProtKB-EC"/>
</dbReference>
<keyword evidence="6" id="KW-0489">Methyltransferase</keyword>
<comment type="caution">
    <text evidence="9">The sequence shown here is derived from an EMBL/GenBank/DDBJ whole genome shotgun (WGS) entry which is preliminary data.</text>
</comment>